<dbReference type="PROSITE" id="PS50885">
    <property type="entry name" value="HAMP"/>
    <property type="match status" value="1"/>
</dbReference>
<accession>A0AAV4LCS8</accession>
<dbReference type="InterPro" id="IPR003660">
    <property type="entry name" value="HAMP_dom"/>
</dbReference>
<feature type="domain" description="HAMP" evidence="5">
    <location>
        <begin position="353"/>
        <end position="405"/>
    </location>
</feature>
<evidence type="ECO:0000259" key="5">
    <source>
        <dbReference type="PROSITE" id="PS50885"/>
    </source>
</evidence>
<dbReference type="Gene3D" id="6.10.340.10">
    <property type="match status" value="1"/>
</dbReference>
<proteinExistence type="predicted"/>
<organism evidence="6 7">
    <name type="scientific">Collibacillus ludicampi</name>
    <dbReference type="NCBI Taxonomy" id="2771369"/>
    <lineage>
        <taxon>Bacteria</taxon>
        <taxon>Bacillati</taxon>
        <taxon>Bacillota</taxon>
        <taxon>Bacilli</taxon>
        <taxon>Bacillales</taxon>
        <taxon>Alicyclobacillaceae</taxon>
        <taxon>Collibacillus</taxon>
    </lineage>
</organism>
<sequence length="528" mass="60516">MITNQEQTTTLRFQFLIRSLITLLVIALFSGTIQLYFINEQISKDVENQGLLVAQSVEQGIQETNMASKSIEHQIDLKLIACAKYISDQLQGRGLGEIRNEELIKMRDSLGLAGITLLAQNGDDVIGVKATDPKEVGFSFKQFGPDATRPMFDLLKGDVPRVSGGAYTEKNIMVLPISQSGSHTDKPEFFKYAYYHRPGANYIIDPYIQANEVYQFTEQVGPNAWISQVMKSNPLVKEIAVVNPHVFKDPSLAKKLYPPMKKIEYGQFKFESEKDEETLTKLADKPDKIYYVEKVNGNKVYKMFIPCNKDQTIYIALDYGAMSWPMYRHSILLIVFGLVSMLGLFFVTVGFFHRIYENIQRIKKHIKLLEAGDFTSRSHVQDNNELRKLSESINRMTKTLHQVLKDTSEQAIKARRMAVLLEAEANQSVEKMFTISMETTMHAREQLEEMMNSLDFIERYLQSRPETEKEKELLEKIHVMRQIAKDHTAATTDMTLTLSDLLKSLHDQSRDLSDLSNNLLEHIKKFKL</sequence>
<evidence type="ECO:0000313" key="6">
    <source>
        <dbReference type="EMBL" id="GIM45556.1"/>
    </source>
</evidence>
<gene>
    <name evidence="6" type="ORF">DNHGIG_11050</name>
</gene>
<name>A0AAV4LCS8_9BACL</name>
<keyword evidence="2" id="KW-1003">Cell membrane</keyword>
<dbReference type="SMART" id="SM00304">
    <property type="entry name" value="HAMP"/>
    <property type="match status" value="1"/>
</dbReference>
<comment type="caution">
    <text evidence="6">The sequence shown here is derived from an EMBL/GenBank/DDBJ whole genome shotgun (WGS) entry which is preliminary data.</text>
</comment>
<keyword evidence="7" id="KW-1185">Reference proteome</keyword>
<evidence type="ECO:0000313" key="7">
    <source>
        <dbReference type="Proteomes" id="UP001057291"/>
    </source>
</evidence>
<dbReference type="GO" id="GO:0007165">
    <property type="term" value="P:signal transduction"/>
    <property type="evidence" value="ECO:0007669"/>
    <property type="project" value="InterPro"/>
</dbReference>
<feature type="transmembrane region" description="Helical" evidence="4">
    <location>
        <begin position="331"/>
        <end position="352"/>
    </location>
</feature>
<evidence type="ECO:0000256" key="1">
    <source>
        <dbReference type="ARBA" id="ARBA00004236"/>
    </source>
</evidence>
<feature type="transmembrane region" description="Helical" evidence="4">
    <location>
        <begin position="15"/>
        <end position="38"/>
    </location>
</feature>
<dbReference type="Pfam" id="PF00672">
    <property type="entry name" value="HAMP"/>
    <property type="match status" value="1"/>
</dbReference>
<evidence type="ECO:0000256" key="3">
    <source>
        <dbReference type="ARBA" id="ARBA00023136"/>
    </source>
</evidence>
<dbReference type="GO" id="GO:0005886">
    <property type="term" value="C:plasma membrane"/>
    <property type="evidence" value="ECO:0007669"/>
    <property type="project" value="UniProtKB-SubCell"/>
</dbReference>
<keyword evidence="4" id="KW-0812">Transmembrane</keyword>
<dbReference type="Proteomes" id="UP001057291">
    <property type="component" value="Unassembled WGS sequence"/>
</dbReference>
<protein>
    <recommendedName>
        <fullName evidence="5">HAMP domain-containing protein</fullName>
    </recommendedName>
</protein>
<dbReference type="CDD" id="cd06225">
    <property type="entry name" value="HAMP"/>
    <property type="match status" value="1"/>
</dbReference>
<evidence type="ECO:0000256" key="4">
    <source>
        <dbReference type="SAM" id="Phobius"/>
    </source>
</evidence>
<comment type="subcellular location">
    <subcellularLocation>
        <location evidence="1">Cell membrane</location>
    </subcellularLocation>
</comment>
<evidence type="ECO:0000256" key="2">
    <source>
        <dbReference type="ARBA" id="ARBA00022475"/>
    </source>
</evidence>
<dbReference type="EMBL" id="BOQE01000001">
    <property type="protein sequence ID" value="GIM45556.1"/>
    <property type="molecule type" value="Genomic_DNA"/>
</dbReference>
<dbReference type="AlphaFoldDB" id="A0AAV4LCS8"/>
<keyword evidence="4" id="KW-1133">Transmembrane helix</keyword>
<dbReference type="SUPFAM" id="SSF158472">
    <property type="entry name" value="HAMP domain-like"/>
    <property type="match status" value="1"/>
</dbReference>
<reference evidence="6" key="1">
    <citation type="journal article" date="2023" name="Int. J. Syst. Evol. Microbiol.">
        <title>Collibacillus ludicampi gen. nov., sp. nov., a new soil bacterium of the family Alicyclobacillaceae.</title>
        <authorList>
            <person name="Jojima T."/>
            <person name="Ioku Y."/>
            <person name="Fukuta Y."/>
            <person name="Shirasaka N."/>
            <person name="Matsumura Y."/>
            <person name="Mori M."/>
        </authorList>
    </citation>
    <scope>NUCLEOTIDE SEQUENCE</scope>
    <source>
        <strain evidence="6">TP075</strain>
    </source>
</reference>
<dbReference type="RefSeq" id="WP_282198747.1">
    <property type="nucleotide sequence ID" value="NZ_BOQE01000001.1"/>
</dbReference>
<keyword evidence="3 4" id="KW-0472">Membrane</keyword>